<dbReference type="EMBL" id="CM020619">
    <property type="protein sequence ID" value="KAK1864847.1"/>
    <property type="molecule type" value="Genomic_DNA"/>
</dbReference>
<sequence length="191" mass="18381">MADKRQFRNCGGFSCGRLRTSIDAGDGGNVVRGDGQPASEAAAAAVMGRGPASRTSGCGSGQKKVTSRQRRGQPRAGGCDPGVRPAAGVAAAAAGGVRESGGYEPAAAAATAATAATATAPEGGRRKTRGKSSGGQPAAVAEAVGKRQPAGSDGGGGGSGKVGASRQRRALRPAGRGTQAAALAVTKAVRG</sequence>
<evidence type="ECO:0000313" key="1">
    <source>
        <dbReference type="EMBL" id="KAK1864847.1"/>
    </source>
</evidence>
<proteinExistence type="predicted"/>
<organism evidence="1 2">
    <name type="scientific">Pyropia yezoensis</name>
    <name type="common">Susabi-nori</name>
    <name type="synonym">Porphyra yezoensis</name>
    <dbReference type="NCBI Taxonomy" id="2788"/>
    <lineage>
        <taxon>Eukaryota</taxon>
        <taxon>Rhodophyta</taxon>
        <taxon>Bangiophyceae</taxon>
        <taxon>Bangiales</taxon>
        <taxon>Bangiaceae</taxon>
        <taxon>Pyropia</taxon>
    </lineage>
</organism>
<gene>
    <name evidence="1" type="ORF">I4F81_007384</name>
</gene>
<evidence type="ECO:0000313" key="2">
    <source>
        <dbReference type="Proteomes" id="UP000798662"/>
    </source>
</evidence>
<protein>
    <submittedName>
        <fullName evidence="1">Uncharacterized protein</fullName>
    </submittedName>
</protein>
<comment type="caution">
    <text evidence="1">The sequence shown here is derived from an EMBL/GenBank/DDBJ whole genome shotgun (WGS) entry which is preliminary data.</text>
</comment>
<dbReference type="Proteomes" id="UP000798662">
    <property type="component" value="Chromosome 2"/>
</dbReference>
<reference evidence="1" key="1">
    <citation type="submission" date="2019-11" db="EMBL/GenBank/DDBJ databases">
        <title>Nori genome reveals adaptations in red seaweeds to the harsh intertidal environment.</title>
        <authorList>
            <person name="Wang D."/>
            <person name="Mao Y."/>
        </authorList>
    </citation>
    <scope>NUCLEOTIDE SEQUENCE</scope>
    <source>
        <tissue evidence="1">Gametophyte</tissue>
    </source>
</reference>
<keyword evidence="2" id="KW-1185">Reference proteome</keyword>
<name>A0ACC3C3V9_PYRYE</name>
<accession>A0ACC3C3V9</accession>